<evidence type="ECO:0000256" key="5">
    <source>
        <dbReference type="ARBA" id="ARBA00022490"/>
    </source>
</evidence>
<evidence type="ECO:0000256" key="9">
    <source>
        <dbReference type="HAMAP-Rule" id="MF_00060"/>
    </source>
</evidence>
<dbReference type="NCBIfam" id="TIGR00087">
    <property type="entry name" value="surE"/>
    <property type="match status" value="1"/>
</dbReference>
<dbReference type="EC" id="3.1.3.5" evidence="9"/>
<dbReference type="InterPro" id="IPR036523">
    <property type="entry name" value="SurE-like_sf"/>
</dbReference>
<accession>S4W7Z5</accession>
<proteinExistence type="inferred from homology"/>
<dbReference type="GO" id="GO:0046872">
    <property type="term" value="F:metal ion binding"/>
    <property type="evidence" value="ECO:0007669"/>
    <property type="project" value="UniProtKB-UniRule"/>
</dbReference>
<dbReference type="Pfam" id="PF01975">
    <property type="entry name" value="SurE"/>
    <property type="match status" value="1"/>
</dbReference>
<feature type="binding site" evidence="9">
    <location>
        <position position="42"/>
    </location>
    <ligand>
        <name>a divalent metal cation</name>
        <dbReference type="ChEBI" id="CHEBI:60240"/>
    </ligand>
</feature>
<dbReference type="InterPro" id="IPR002828">
    <property type="entry name" value="SurE-like_Pase/nucleotidase"/>
</dbReference>
<evidence type="ECO:0000256" key="2">
    <source>
        <dbReference type="ARBA" id="ARBA00001946"/>
    </source>
</evidence>
<sequence>MSRPKILITNDDGIFAPGIRALWEAMSEIGDPVVVAPHSEQSAVGHAITLTDPLRVVPVQRSGGFEGLAVSGTPADCAKIAIKSILDEKPDLVISGINLGSNIGTNIIYSGTISAATEGTMLGIPSIAISLDSYKSDEYRGAKQAAIDVAQHVLYNGVPKGTLLNVNVPYCLPDEIKGVKITRQGNQYFKDEFEKRTDPRGRTYYWMKGNIVDKDESMDMDGKAVREKYISITPIHFNVTNESYMDELNSQFPNE</sequence>
<dbReference type="SUPFAM" id="SSF64167">
    <property type="entry name" value="SurE-like"/>
    <property type="match status" value="1"/>
</dbReference>
<dbReference type="GO" id="GO:0000166">
    <property type="term" value="F:nucleotide binding"/>
    <property type="evidence" value="ECO:0007669"/>
    <property type="project" value="UniProtKB-KW"/>
</dbReference>
<comment type="function">
    <text evidence="9">Nucleotidase that shows phosphatase activity on nucleoside 5'-monophosphates.</text>
</comment>
<dbReference type="InterPro" id="IPR030048">
    <property type="entry name" value="SurE"/>
</dbReference>
<dbReference type="PANTHER" id="PTHR30457">
    <property type="entry name" value="5'-NUCLEOTIDASE SURE"/>
    <property type="match status" value="1"/>
</dbReference>
<evidence type="ECO:0000313" key="11">
    <source>
        <dbReference type="EMBL" id="AGO88059.1"/>
    </source>
</evidence>
<dbReference type="NCBIfam" id="NF001492">
    <property type="entry name" value="PRK00346.2-2"/>
    <property type="match status" value="1"/>
</dbReference>
<evidence type="ECO:0000256" key="8">
    <source>
        <dbReference type="ARBA" id="ARBA00022801"/>
    </source>
</evidence>
<comment type="cofactor">
    <cofactor evidence="2">
        <name>Mg(2+)</name>
        <dbReference type="ChEBI" id="CHEBI:18420"/>
    </cofactor>
</comment>
<evidence type="ECO:0000256" key="4">
    <source>
        <dbReference type="ARBA" id="ARBA00011062"/>
    </source>
</evidence>
<comment type="similarity">
    <text evidence="4 9">Belongs to the SurE nucleotidase family.</text>
</comment>
<evidence type="ECO:0000256" key="3">
    <source>
        <dbReference type="ARBA" id="ARBA00004496"/>
    </source>
</evidence>
<dbReference type="FunFam" id="3.40.1210.10:FF:000001">
    <property type="entry name" value="5'/3'-nucleotidase SurE"/>
    <property type="match status" value="1"/>
</dbReference>
<feature type="domain" description="Survival protein SurE-like phosphatase/nucleotidase" evidence="10">
    <location>
        <begin position="6"/>
        <end position="190"/>
    </location>
</feature>
<keyword evidence="5 9" id="KW-0963">Cytoplasm</keyword>
<protein>
    <recommendedName>
        <fullName evidence="9">5'-nucleotidase SurE</fullName>
        <ecNumber evidence="9">3.1.3.5</ecNumber>
    </recommendedName>
    <alternativeName>
        <fullName evidence="9">Nucleoside 5'-monophosphate phosphohydrolase</fullName>
    </alternativeName>
</protein>
<comment type="subcellular location">
    <subcellularLocation>
        <location evidence="3 9">Cytoplasm</location>
    </subcellularLocation>
</comment>
<organism evidence="11">
    <name type="scientific">uncultured bacterium 125003-E23</name>
    <dbReference type="NCBI Taxonomy" id="1343839"/>
    <lineage>
        <taxon>Bacteria</taxon>
        <taxon>environmental samples</taxon>
    </lineage>
</organism>
<dbReference type="AlphaFoldDB" id="S4W7Z5"/>
<evidence type="ECO:0000256" key="7">
    <source>
        <dbReference type="ARBA" id="ARBA00022741"/>
    </source>
</evidence>
<keyword evidence="6 9" id="KW-0479">Metal-binding</keyword>
<dbReference type="Gene3D" id="3.40.1210.10">
    <property type="entry name" value="Survival protein SurE-like phosphatase/nucleotidase"/>
    <property type="match status" value="1"/>
</dbReference>
<feature type="binding site" evidence="9">
    <location>
        <position position="12"/>
    </location>
    <ligand>
        <name>a divalent metal cation</name>
        <dbReference type="ChEBI" id="CHEBI:60240"/>
    </ligand>
</feature>
<comment type="catalytic activity">
    <reaction evidence="1 9">
        <text>a ribonucleoside 5'-phosphate + H2O = a ribonucleoside + phosphate</text>
        <dbReference type="Rhea" id="RHEA:12484"/>
        <dbReference type="ChEBI" id="CHEBI:15377"/>
        <dbReference type="ChEBI" id="CHEBI:18254"/>
        <dbReference type="ChEBI" id="CHEBI:43474"/>
        <dbReference type="ChEBI" id="CHEBI:58043"/>
        <dbReference type="EC" id="3.1.3.5"/>
    </reaction>
</comment>
<gene>
    <name evidence="9" type="primary">surE</name>
</gene>
<evidence type="ECO:0000259" key="10">
    <source>
        <dbReference type="Pfam" id="PF01975"/>
    </source>
</evidence>
<name>S4W7Z5_9BACT</name>
<feature type="binding site" evidence="9">
    <location>
        <position position="11"/>
    </location>
    <ligand>
        <name>a divalent metal cation</name>
        <dbReference type="ChEBI" id="CHEBI:60240"/>
    </ligand>
</feature>
<dbReference type="EMBL" id="KF170423">
    <property type="protein sequence ID" value="AGO88059.1"/>
    <property type="molecule type" value="Genomic_DNA"/>
</dbReference>
<dbReference type="NCBIfam" id="NF001490">
    <property type="entry name" value="PRK00346.1-4"/>
    <property type="match status" value="1"/>
</dbReference>
<dbReference type="PANTHER" id="PTHR30457:SF0">
    <property type="entry name" value="PHOSPHATASE, PUTATIVE (AFU_ORTHOLOGUE AFUA_4G01070)-RELATED"/>
    <property type="match status" value="1"/>
</dbReference>
<keyword evidence="8 9" id="KW-0378">Hydrolase</keyword>
<dbReference type="GO" id="GO:0008253">
    <property type="term" value="F:5'-nucleotidase activity"/>
    <property type="evidence" value="ECO:0007669"/>
    <property type="project" value="UniProtKB-UniRule"/>
</dbReference>
<reference evidence="11" key="1">
    <citation type="journal article" date="2014" name="ISME J.">
        <title>Genomic properties of Marine Group A bacteria indicate a role in the marine sulfur cycle.</title>
        <authorList>
            <person name="Wright J.J."/>
            <person name="Mewis K."/>
            <person name="Hanson N.W."/>
            <person name="Konwar K.M."/>
            <person name="Maas K.R."/>
            <person name="Hallam S.J."/>
        </authorList>
    </citation>
    <scope>NUCLEOTIDE SEQUENCE</scope>
</reference>
<evidence type="ECO:0000256" key="6">
    <source>
        <dbReference type="ARBA" id="ARBA00022723"/>
    </source>
</evidence>
<dbReference type="HAMAP" id="MF_00060">
    <property type="entry name" value="SurE"/>
    <property type="match status" value="1"/>
</dbReference>
<keyword evidence="7 9" id="KW-0547">Nucleotide-binding</keyword>
<feature type="binding site" evidence="9">
    <location>
        <position position="98"/>
    </location>
    <ligand>
        <name>a divalent metal cation</name>
        <dbReference type="ChEBI" id="CHEBI:60240"/>
    </ligand>
</feature>
<comment type="cofactor">
    <cofactor evidence="9">
        <name>a divalent metal cation</name>
        <dbReference type="ChEBI" id="CHEBI:60240"/>
    </cofactor>
    <text evidence="9">Binds 1 divalent metal cation per subunit.</text>
</comment>
<evidence type="ECO:0000256" key="1">
    <source>
        <dbReference type="ARBA" id="ARBA00000815"/>
    </source>
</evidence>
<dbReference type="GO" id="GO:0005737">
    <property type="term" value="C:cytoplasm"/>
    <property type="evidence" value="ECO:0007669"/>
    <property type="project" value="UniProtKB-SubCell"/>
</dbReference>